<accession>A0AAD9RU22</accession>
<organism evidence="3 4">
    <name type="scientific">Odynerus spinipes</name>
    <dbReference type="NCBI Taxonomy" id="1348599"/>
    <lineage>
        <taxon>Eukaryota</taxon>
        <taxon>Metazoa</taxon>
        <taxon>Ecdysozoa</taxon>
        <taxon>Arthropoda</taxon>
        <taxon>Hexapoda</taxon>
        <taxon>Insecta</taxon>
        <taxon>Pterygota</taxon>
        <taxon>Neoptera</taxon>
        <taxon>Endopterygota</taxon>
        <taxon>Hymenoptera</taxon>
        <taxon>Apocrita</taxon>
        <taxon>Aculeata</taxon>
        <taxon>Vespoidea</taxon>
        <taxon>Vespidae</taxon>
        <taxon>Eumeninae</taxon>
        <taxon>Odynerus</taxon>
    </lineage>
</organism>
<dbReference type="AlphaFoldDB" id="A0AAD9RU22"/>
<name>A0AAD9RU22_9HYME</name>
<dbReference type="InterPro" id="IPR001715">
    <property type="entry name" value="CH_dom"/>
</dbReference>
<proteinExistence type="predicted"/>
<protein>
    <recommendedName>
        <fullName evidence="2">Calponin-homology (CH) domain-containing protein</fullName>
    </recommendedName>
</protein>
<dbReference type="GO" id="GO:0051493">
    <property type="term" value="P:regulation of cytoskeleton organization"/>
    <property type="evidence" value="ECO:0007669"/>
    <property type="project" value="TreeGrafter"/>
</dbReference>
<dbReference type="EMBL" id="JAIFRP010000021">
    <property type="protein sequence ID" value="KAK2585915.1"/>
    <property type="molecule type" value="Genomic_DNA"/>
</dbReference>
<reference evidence="3" key="2">
    <citation type="journal article" date="2023" name="Commun. Biol.">
        <title>Intrasexual cuticular hydrocarbon dimorphism in a wasp sheds light on hydrocarbon biosynthesis genes in Hymenoptera.</title>
        <authorList>
            <person name="Moris V.C."/>
            <person name="Podsiadlowski L."/>
            <person name="Martin S."/>
            <person name="Oeyen J.P."/>
            <person name="Donath A."/>
            <person name="Petersen M."/>
            <person name="Wilbrandt J."/>
            <person name="Misof B."/>
            <person name="Liedtke D."/>
            <person name="Thamm M."/>
            <person name="Scheiner R."/>
            <person name="Schmitt T."/>
            <person name="Niehuis O."/>
        </authorList>
    </citation>
    <scope>NUCLEOTIDE SEQUENCE</scope>
    <source>
        <strain evidence="3">GBR_01_08_01A</strain>
    </source>
</reference>
<evidence type="ECO:0000259" key="2">
    <source>
        <dbReference type="PROSITE" id="PS50021"/>
    </source>
</evidence>
<dbReference type="PROSITE" id="PS50021">
    <property type="entry name" value="CH"/>
    <property type="match status" value="1"/>
</dbReference>
<dbReference type="GO" id="GO:0005930">
    <property type="term" value="C:axoneme"/>
    <property type="evidence" value="ECO:0007669"/>
    <property type="project" value="TreeGrafter"/>
</dbReference>
<sequence length="221" mass="25614">MEPINDDKLDEIYGWIDQITFSRPKKNISRDFSDGVFMAELLKRYYPKHIDVHNYIPGNSIAKKRDNWNMLNRKVLSKIDMKLGKDVINQLANSQPGIIEKVLIDVRTKILKDCNADRDSLYSDYEENGRGENSRPIVNPEEVANRTVPRQIFVRLKQDLQERNETIDALQQKVSHLESLIKLKDQRIADLTAQITRPMARTSPPHTNLVNFENAKIRTSS</sequence>
<evidence type="ECO:0000313" key="3">
    <source>
        <dbReference type="EMBL" id="KAK2585915.1"/>
    </source>
</evidence>
<dbReference type="SUPFAM" id="SSF47576">
    <property type="entry name" value="Calponin-homology domain, CH-domain"/>
    <property type="match status" value="1"/>
</dbReference>
<dbReference type="Pfam" id="PF06294">
    <property type="entry name" value="CH_2"/>
    <property type="match status" value="1"/>
</dbReference>
<gene>
    <name evidence="3" type="ORF">KPH14_010499</name>
</gene>
<evidence type="ECO:0000313" key="4">
    <source>
        <dbReference type="Proteomes" id="UP001258017"/>
    </source>
</evidence>
<dbReference type="Gene3D" id="1.10.418.10">
    <property type="entry name" value="Calponin-like domain"/>
    <property type="match status" value="1"/>
</dbReference>
<dbReference type="Proteomes" id="UP001258017">
    <property type="component" value="Unassembled WGS sequence"/>
</dbReference>
<comment type="caution">
    <text evidence="3">The sequence shown here is derived from an EMBL/GenBank/DDBJ whole genome shotgun (WGS) entry which is preliminary data.</text>
</comment>
<keyword evidence="4" id="KW-1185">Reference proteome</keyword>
<dbReference type="GO" id="GO:0008017">
    <property type="term" value="F:microtubule binding"/>
    <property type="evidence" value="ECO:0007669"/>
    <property type="project" value="TreeGrafter"/>
</dbReference>
<evidence type="ECO:0000256" key="1">
    <source>
        <dbReference type="SAM" id="Coils"/>
    </source>
</evidence>
<dbReference type="InterPro" id="IPR010441">
    <property type="entry name" value="CH_2"/>
</dbReference>
<dbReference type="PANTHER" id="PTHR12509:SF9">
    <property type="entry name" value="SPERM FLAGELLAR PROTEIN 1 ISOFORM X1"/>
    <property type="match status" value="1"/>
</dbReference>
<feature type="domain" description="Calponin-homology (CH)" evidence="2">
    <location>
        <begin position="6"/>
        <end position="115"/>
    </location>
</feature>
<keyword evidence="1" id="KW-0175">Coiled coil</keyword>
<reference evidence="3" key="1">
    <citation type="submission" date="2021-08" db="EMBL/GenBank/DDBJ databases">
        <authorList>
            <person name="Misof B."/>
            <person name="Oliver O."/>
            <person name="Podsiadlowski L."/>
            <person name="Donath A."/>
            <person name="Peters R."/>
            <person name="Mayer C."/>
            <person name="Rust J."/>
            <person name="Gunkel S."/>
            <person name="Lesny P."/>
            <person name="Martin S."/>
            <person name="Oeyen J.P."/>
            <person name="Petersen M."/>
            <person name="Panagiotis P."/>
            <person name="Wilbrandt J."/>
            <person name="Tanja T."/>
        </authorList>
    </citation>
    <scope>NUCLEOTIDE SEQUENCE</scope>
    <source>
        <strain evidence="3">GBR_01_08_01A</strain>
        <tissue evidence="3">Thorax + abdomen</tissue>
    </source>
</reference>
<dbReference type="InterPro" id="IPR052111">
    <property type="entry name" value="Spermatogenesis_Ciliary_MAP"/>
</dbReference>
<dbReference type="InterPro" id="IPR036872">
    <property type="entry name" value="CH_dom_sf"/>
</dbReference>
<dbReference type="FunFam" id="1.10.418.10:FF:000059">
    <property type="entry name" value="RIKEN cDNA 6430531B16 gene"/>
    <property type="match status" value="1"/>
</dbReference>
<dbReference type="PANTHER" id="PTHR12509">
    <property type="entry name" value="SPERMATOGENESIS-ASSOCIATED 4-RELATED"/>
    <property type="match status" value="1"/>
</dbReference>
<feature type="coiled-coil region" evidence="1">
    <location>
        <begin position="153"/>
        <end position="187"/>
    </location>
</feature>